<proteinExistence type="predicted"/>
<evidence type="ECO:0000259" key="6">
    <source>
        <dbReference type="PROSITE" id="PS50011"/>
    </source>
</evidence>
<dbReference type="GO" id="GO:0005524">
    <property type="term" value="F:ATP binding"/>
    <property type="evidence" value="ECO:0007669"/>
    <property type="project" value="UniProtKB-UniRule"/>
</dbReference>
<evidence type="ECO:0000313" key="7">
    <source>
        <dbReference type="EMBL" id="BBM82379.1"/>
    </source>
</evidence>
<dbReference type="Gene3D" id="1.10.510.10">
    <property type="entry name" value="Transferase(Phosphotransferase) domain 1"/>
    <property type="match status" value="1"/>
</dbReference>
<dbReference type="InterPro" id="IPR019734">
    <property type="entry name" value="TPR_rpt"/>
</dbReference>
<dbReference type="OrthoDB" id="9788659at2"/>
<evidence type="ECO:0000313" key="8">
    <source>
        <dbReference type="Proteomes" id="UP000326354"/>
    </source>
</evidence>
<dbReference type="InterPro" id="IPR008271">
    <property type="entry name" value="Ser/Thr_kinase_AS"/>
</dbReference>
<evidence type="ECO:0000256" key="3">
    <source>
        <dbReference type="ARBA" id="ARBA00022777"/>
    </source>
</evidence>
<evidence type="ECO:0000256" key="1">
    <source>
        <dbReference type="ARBA" id="ARBA00022679"/>
    </source>
</evidence>
<dbReference type="PROSITE" id="PS00107">
    <property type="entry name" value="PROTEIN_KINASE_ATP"/>
    <property type="match status" value="1"/>
</dbReference>
<dbReference type="CDD" id="cd14014">
    <property type="entry name" value="STKc_PknB_like"/>
    <property type="match status" value="1"/>
</dbReference>
<dbReference type="InterPro" id="IPR011990">
    <property type="entry name" value="TPR-like_helical_dom_sf"/>
</dbReference>
<gene>
    <name evidence="7" type="ORF">UABAM_00722</name>
</gene>
<dbReference type="AlphaFoldDB" id="A0A5S9IID0"/>
<dbReference type="SUPFAM" id="SSF56112">
    <property type="entry name" value="Protein kinase-like (PK-like)"/>
    <property type="match status" value="1"/>
</dbReference>
<dbReference type="InterPro" id="IPR000719">
    <property type="entry name" value="Prot_kinase_dom"/>
</dbReference>
<dbReference type="Gene3D" id="1.25.40.10">
    <property type="entry name" value="Tetratricopeptide repeat domain"/>
    <property type="match status" value="2"/>
</dbReference>
<evidence type="ECO:0000256" key="2">
    <source>
        <dbReference type="ARBA" id="ARBA00022741"/>
    </source>
</evidence>
<keyword evidence="3 7" id="KW-0418">Kinase</keyword>
<dbReference type="EMBL" id="AP019860">
    <property type="protein sequence ID" value="BBM82379.1"/>
    <property type="molecule type" value="Genomic_DNA"/>
</dbReference>
<keyword evidence="1" id="KW-0808">Transferase</keyword>
<dbReference type="InterPro" id="IPR017441">
    <property type="entry name" value="Protein_kinase_ATP_BS"/>
</dbReference>
<dbReference type="GO" id="GO:0004674">
    <property type="term" value="F:protein serine/threonine kinase activity"/>
    <property type="evidence" value="ECO:0007669"/>
    <property type="project" value="TreeGrafter"/>
</dbReference>
<protein>
    <submittedName>
        <fullName evidence="7">Protein kinase</fullName>
    </submittedName>
</protein>
<dbReference type="InterPro" id="IPR011009">
    <property type="entry name" value="Kinase-like_dom_sf"/>
</dbReference>
<feature type="binding site" evidence="5">
    <location>
        <position position="51"/>
    </location>
    <ligand>
        <name>ATP</name>
        <dbReference type="ChEBI" id="CHEBI:30616"/>
    </ligand>
</feature>
<dbReference type="PANTHER" id="PTHR43289:SF6">
    <property type="entry name" value="SERINE_THREONINE-PROTEIN KINASE NEKL-3"/>
    <property type="match status" value="1"/>
</dbReference>
<accession>A0A5S9IID0</accession>
<dbReference type="RefSeq" id="WP_151966628.1">
    <property type="nucleotide sequence ID" value="NZ_AP019860.1"/>
</dbReference>
<evidence type="ECO:0000256" key="4">
    <source>
        <dbReference type="ARBA" id="ARBA00022840"/>
    </source>
</evidence>
<dbReference type="Proteomes" id="UP000326354">
    <property type="component" value="Chromosome"/>
</dbReference>
<reference evidence="7 8" key="1">
    <citation type="submission" date="2019-08" db="EMBL/GenBank/DDBJ databases">
        <title>Complete genome sequence of Candidatus Uab amorphum.</title>
        <authorList>
            <person name="Shiratori T."/>
            <person name="Suzuki S."/>
            <person name="Kakizawa Y."/>
            <person name="Ishida K."/>
        </authorList>
    </citation>
    <scope>NUCLEOTIDE SEQUENCE [LARGE SCALE GENOMIC DNA]</scope>
    <source>
        <strain evidence="7 8">SRT547</strain>
    </source>
</reference>
<dbReference type="Gene3D" id="3.30.200.20">
    <property type="entry name" value="Phosphorylase Kinase, domain 1"/>
    <property type="match status" value="1"/>
</dbReference>
<dbReference type="PROSITE" id="PS50011">
    <property type="entry name" value="PROTEIN_KINASE_DOM"/>
    <property type="match status" value="1"/>
</dbReference>
<dbReference type="Pfam" id="PF00069">
    <property type="entry name" value="Pkinase"/>
    <property type="match status" value="1"/>
</dbReference>
<dbReference type="SUPFAM" id="SSF48452">
    <property type="entry name" value="TPR-like"/>
    <property type="match status" value="2"/>
</dbReference>
<organism evidence="7 8">
    <name type="scientific">Uabimicrobium amorphum</name>
    <dbReference type="NCBI Taxonomy" id="2596890"/>
    <lineage>
        <taxon>Bacteria</taxon>
        <taxon>Pseudomonadati</taxon>
        <taxon>Planctomycetota</taxon>
        <taxon>Candidatus Uabimicrobiia</taxon>
        <taxon>Candidatus Uabimicrobiales</taxon>
        <taxon>Candidatus Uabimicrobiaceae</taxon>
        <taxon>Candidatus Uabimicrobium</taxon>
    </lineage>
</organism>
<dbReference type="PROSITE" id="PS00108">
    <property type="entry name" value="PROTEIN_KINASE_ST"/>
    <property type="match status" value="1"/>
</dbReference>
<sequence>MNEKTVKQNFYQLAPGTEFRQYRIEGVIGQGAMGVVYKAFDQHLQRYVALKVLQTNFIGEKEHKQFVREVKAIANLNHHNIVKLFEVGIEPTYYFTMEYIEGETLAQVIANENLSHAAITRIFSKIAMGLYHAHIKGVIHGDIKPDNIMITSNREPKIMDFGLAKDHESSQASQSGIQGTPAYMAPEQLQKKKVDKRADIYALGVSMYRSLTGTLPFNEKNYVSLFYQIINEEPPKLRSVNSSIPVDLELICSKCMQKSVQKRYANARFLARDLQNFLVGRPLWAESSSNVLRFFKRALRFWWLEIACTLSCLYLITHLVFSQGEIAKKQTIAPRDTVKKDKVVQRQKRILPKHAKYVAPQLQKDVWDKHNEKVVQVLPWYKNRFKHAIYNLKLQCQRYGYAKQQDWEKNAVSLAKRVHRQITSQSVKGTNLFRSYLETTIAIRKDGILTGEDFYFSEICDFGLEVAKEHELRYTTNKLENFQQLYPLRKKVHKNDTAKQKRIAELEKNNDTKGAEKAGRAFRNRNREETTKVEKIIVDPYAYFDLSTLHDVTSWKREKFLLHATALGDSHRFFEKLGEYYVHHFLYAEGLAACREALKRNPTSSAIHYYIAQALISHKKYSRALSHLKYLEKNYFNVGREMLYFAKARLFVLQKNSHAALKAIDDAKKWRVEHRAILGDFDERCKAWQDIAHNIDNKDFVLQLAPEKAATMYFEIGEYEKAYALIDEPMHNGFLKLAIYQSIVEEKLRNFDQADQIWKKANIHVIKILQDPNQTFDFRAAAYRCALMLLSTRHGKNYEKYINLNGAHVQYLRQVQTEFADYHFAHLYMAHFLKAQGQHGLVIELCNRAKNLAPWYKSEMELLQKICVARWSFFKGERPDISVNLAIDMVEKHNYAAAHNLLACIYTHAPQYKNAARALHHVQQIHSDTLSTIHFFDFQYDAAHVYSMNKMHDKALEYINNYLKIDPSFIYAHQALEKFQKKKRDELGNGK</sequence>
<keyword evidence="2 5" id="KW-0547">Nucleotide-binding</keyword>
<keyword evidence="8" id="KW-1185">Reference proteome</keyword>
<feature type="domain" description="Protein kinase" evidence="6">
    <location>
        <begin position="22"/>
        <end position="278"/>
    </location>
</feature>
<dbReference type="KEGG" id="uam:UABAM_00722"/>
<dbReference type="PANTHER" id="PTHR43289">
    <property type="entry name" value="MITOGEN-ACTIVATED PROTEIN KINASE KINASE KINASE 20-RELATED"/>
    <property type="match status" value="1"/>
</dbReference>
<name>A0A5S9IID0_UABAM</name>
<evidence type="ECO:0000256" key="5">
    <source>
        <dbReference type="PROSITE-ProRule" id="PRU10141"/>
    </source>
</evidence>
<dbReference type="SMART" id="SM00220">
    <property type="entry name" value="S_TKc"/>
    <property type="match status" value="1"/>
</dbReference>
<keyword evidence="4 5" id="KW-0067">ATP-binding</keyword>
<dbReference type="SMART" id="SM00028">
    <property type="entry name" value="TPR"/>
    <property type="match status" value="4"/>
</dbReference>